<dbReference type="SUPFAM" id="SSF49899">
    <property type="entry name" value="Concanavalin A-like lectins/glucanases"/>
    <property type="match status" value="1"/>
</dbReference>
<dbReference type="CDD" id="cd00413">
    <property type="entry name" value="Glyco_hydrolase_16"/>
    <property type="match status" value="1"/>
</dbReference>
<dbReference type="AlphaFoldDB" id="A0A1I4SZU8"/>
<dbReference type="InterPro" id="IPR000757">
    <property type="entry name" value="Beta-glucanase-like"/>
</dbReference>
<evidence type="ECO:0000259" key="3">
    <source>
        <dbReference type="PROSITE" id="PS51762"/>
    </source>
</evidence>
<dbReference type="Proteomes" id="UP000199614">
    <property type="component" value="Unassembled WGS sequence"/>
</dbReference>
<feature type="region of interest" description="Disordered" evidence="2">
    <location>
        <begin position="1"/>
        <end position="131"/>
    </location>
</feature>
<dbReference type="STRING" id="260086.SAMN05216207_100222"/>
<evidence type="ECO:0000313" key="4">
    <source>
        <dbReference type="EMBL" id="SFM70038.1"/>
    </source>
</evidence>
<dbReference type="Gene3D" id="2.60.120.200">
    <property type="match status" value="1"/>
</dbReference>
<feature type="compositionally biased region" description="Gly residues" evidence="2">
    <location>
        <begin position="27"/>
        <end position="60"/>
    </location>
</feature>
<dbReference type="RefSeq" id="WP_143105236.1">
    <property type="nucleotide sequence ID" value="NZ_FOUY01000002.1"/>
</dbReference>
<feature type="domain" description="GH16" evidence="3">
    <location>
        <begin position="61"/>
        <end position="302"/>
    </location>
</feature>
<comment type="similarity">
    <text evidence="1">Belongs to the glycosyl hydrolase 16 family.</text>
</comment>
<gene>
    <name evidence="4" type="ORF">SAMN05216207_100222</name>
</gene>
<dbReference type="PANTHER" id="PTHR10963">
    <property type="entry name" value="GLYCOSYL HYDROLASE-RELATED"/>
    <property type="match status" value="1"/>
</dbReference>
<feature type="compositionally biased region" description="Low complexity" evidence="2">
    <location>
        <begin position="75"/>
        <end position="93"/>
    </location>
</feature>
<evidence type="ECO:0000313" key="5">
    <source>
        <dbReference type="Proteomes" id="UP000199614"/>
    </source>
</evidence>
<evidence type="ECO:0000256" key="1">
    <source>
        <dbReference type="ARBA" id="ARBA00006865"/>
    </source>
</evidence>
<reference evidence="4 5" key="1">
    <citation type="submission" date="2016-10" db="EMBL/GenBank/DDBJ databases">
        <authorList>
            <person name="de Groot N.N."/>
        </authorList>
    </citation>
    <scope>NUCLEOTIDE SEQUENCE [LARGE SCALE GENOMIC DNA]</scope>
    <source>
        <strain evidence="4 5">CGMCC 4.1877</strain>
    </source>
</reference>
<dbReference type="PROSITE" id="PS51762">
    <property type="entry name" value="GH16_2"/>
    <property type="match status" value="1"/>
</dbReference>
<feature type="region of interest" description="Disordered" evidence="2">
    <location>
        <begin position="298"/>
        <end position="337"/>
    </location>
</feature>
<sequence length="337" mass="34463">MPGDGGSGDDRGSAGQDQGSGDSQAAGGSGTGSGAGPGERTAGGPGGGPGPADCGTGGTPAGQAAEPTPPPAPADPAAGPAAYPGAESSAATAHGWGEPSKVDEFDGGDLAGWNMYDGPGHAGEGTRSPDAASVQDGILTINGDSEGKTAGMAWTDASQKYGRWEGRVRAPASDPSYNALLLLWPTAENFPVGGEIDFMEMTDHTRQSTELFLHYGEDNSQVQGEVQIDATQWHNWAVEWSPDGVVAYVDGKEWWRTDDTSILPPGPMHLCIQLDWFPEGGGEVKPSTMEVDWVRQYPMPESEQGGGSEEGLLDGPLKRITEGGPDAGSATRGPSGG</sequence>
<evidence type="ECO:0000256" key="2">
    <source>
        <dbReference type="SAM" id="MobiDB-lite"/>
    </source>
</evidence>
<dbReference type="OrthoDB" id="4455781at2"/>
<dbReference type="PANTHER" id="PTHR10963:SF55">
    <property type="entry name" value="GLYCOSIDE HYDROLASE FAMILY 16 PROTEIN"/>
    <property type="match status" value="1"/>
</dbReference>
<proteinExistence type="inferred from homology"/>
<accession>A0A1I4SZU8</accession>
<keyword evidence="5" id="KW-1185">Reference proteome</keyword>
<name>A0A1I4SZU8_PSUAM</name>
<dbReference type="InterPro" id="IPR013320">
    <property type="entry name" value="ConA-like_dom_sf"/>
</dbReference>
<dbReference type="GO" id="GO:0004553">
    <property type="term" value="F:hydrolase activity, hydrolyzing O-glycosyl compounds"/>
    <property type="evidence" value="ECO:0007669"/>
    <property type="project" value="InterPro"/>
</dbReference>
<dbReference type="InterPro" id="IPR050546">
    <property type="entry name" value="Glycosyl_Hydrlase_16"/>
</dbReference>
<dbReference type="GO" id="GO:0005975">
    <property type="term" value="P:carbohydrate metabolic process"/>
    <property type="evidence" value="ECO:0007669"/>
    <property type="project" value="InterPro"/>
</dbReference>
<feature type="compositionally biased region" description="Low complexity" evidence="2">
    <location>
        <begin position="13"/>
        <end position="26"/>
    </location>
</feature>
<dbReference type="EMBL" id="FOUY01000002">
    <property type="protein sequence ID" value="SFM70038.1"/>
    <property type="molecule type" value="Genomic_DNA"/>
</dbReference>
<dbReference type="Pfam" id="PF00722">
    <property type="entry name" value="Glyco_hydro_16"/>
    <property type="match status" value="1"/>
</dbReference>
<organism evidence="4 5">
    <name type="scientific">Pseudonocardia ammonioxydans</name>
    <dbReference type="NCBI Taxonomy" id="260086"/>
    <lineage>
        <taxon>Bacteria</taxon>
        <taxon>Bacillati</taxon>
        <taxon>Actinomycetota</taxon>
        <taxon>Actinomycetes</taxon>
        <taxon>Pseudonocardiales</taxon>
        <taxon>Pseudonocardiaceae</taxon>
        <taxon>Pseudonocardia</taxon>
    </lineage>
</organism>
<protein>
    <submittedName>
        <fullName evidence="4">Beta-glucanase, GH16 family</fullName>
    </submittedName>
</protein>